<dbReference type="Proteomes" id="UP000318834">
    <property type="component" value="Unassembled WGS sequence"/>
</dbReference>
<dbReference type="InterPro" id="IPR044855">
    <property type="entry name" value="CoA-Trfase_III_dom3_sf"/>
</dbReference>
<sequence length="389" mass="41928">MKVIDCSQVMAGPFCTMLLADLGADVIKIEPPRGDSTRQMPGPGGGESPSYWALNRNKRGMAINLKHQPGVEIMRKLTATADVFVENFRPGVMASLGLDYPALASQNQGLIYASISGFGQDGPYAARGGFDLVAQGMSGIMSVTGEAGLPPMKCGLPITDLGAGLFATYAILGAYVHRLRTGQGQHIDTSLLEAGIALSVWEAAEYWSGRGIPQPMGSAHRMSGPYQAVRCADGYITLGAASQRTWERLCQALERGELITRPEFATDGDRVRHRHELVPLIEEITSTRPMQYWLAVLTEAGVPCGPILNYEQVFADPHVRHRGMVQQIEHPVGGRINQLGPAVKLSATPARLRRAAPILGQHTIEILTELGYDRPAINRLASEGVVILG</sequence>
<dbReference type="InterPro" id="IPR003673">
    <property type="entry name" value="CoA-Trfase_fam_III"/>
</dbReference>
<dbReference type="Pfam" id="PF02515">
    <property type="entry name" value="CoA_transf_3"/>
    <property type="match status" value="1"/>
</dbReference>
<keyword evidence="1 2" id="KW-0808">Transferase</keyword>
<protein>
    <submittedName>
        <fullName evidence="2">CoA transferase</fullName>
    </submittedName>
</protein>
<evidence type="ECO:0000313" key="3">
    <source>
        <dbReference type="Proteomes" id="UP000318834"/>
    </source>
</evidence>
<proteinExistence type="predicted"/>
<comment type="caution">
    <text evidence="2">The sequence shown here is derived from an EMBL/GenBank/DDBJ whole genome shotgun (WGS) entry which is preliminary data.</text>
</comment>
<reference evidence="2 3" key="1">
    <citation type="journal article" date="2019" name="Nat. Microbiol.">
        <title>Mediterranean grassland soil C-N compound turnover is dependent on rainfall and depth, and is mediated by genomically divergent microorganisms.</title>
        <authorList>
            <person name="Diamond S."/>
            <person name="Andeer P.F."/>
            <person name="Li Z."/>
            <person name="Crits-Christoph A."/>
            <person name="Burstein D."/>
            <person name="Anantharaman K."/>
            <person name="Lane K.R."/>
            <person name="Thomas B.C."/>
            <person name="Pan C."/>
            <person name="Northen T.R."/>
            <person name="Banfield J.F."/>
        </authorList>
    </citation>
    <scope>NUCLEOTIDE SEQUENCE [LARGE SCALE GENOMIC DNA]</scope>
    <source>
        <strain evidence="2">NP_8</strain>
    </source>
</reference>
<accession>A0A537IXQ5</accession>
<dbReference type="GO" id="GO:0008410">
    <property type="term" value="F:CoA-transferase activity"/>
    <property type="evidence" value="ECO:0007669"/>
    <property type="project" value="TreeGrafter"/>
</dbReference>
<dbReference type="PANTHER" id="PTHR48207">
    <property type="entry name" value="SUCCINATE--HYDROXYMETHYLGLUTARATE COA-TRANSFERASE"/>
    <property type="match status" value="1"/>
</dbReference>
<dbReference type="InterPro" id="IPR050483">
    <property type="entry name" value="CoA-transferase_III_domain"/>
</dbReference>
<dbReference type="PANTHER" id="PTHR48207:SF4">
    <property type="entry name" value="BLL6097 PROTEIN"/>
    <property type="match status" value="1"/>
</dbReference>
<dbReference type="Gene3D" id="3.40.50.10540">
    <property type="entry name" value="Crotonobetainyl-coa:carnitine coa-transferase, domain 1"/>
    <property type="match status" value="1"/>
</dbReference>
<dbReference type="SUPFAM" id="SSF89796">
    <property type="entry name" value="CoA-transferase family III (CaiB/BaiF)"/>
    <property type="match status" value="1"/>
</dbReference>
<dbReference type="EMBL" id="VBAP01000031">
    <property type="protein sequence ID" value="TMI76073.1"/>
    <property type="molecule type" value="Genomic_DNA"/>
</dbReference>
<evidence type="ECO:0000313" key="2">
    <source>
        <dbReference type="EMBL" id="TMI76073.1"/>
    </source>
</evidence>
<name>A0A537IXQ5_9BACT</name>
<evidence type="ECO:0000256" key="1">
    <source>
        <dbReference type="ARBA" id="ARBA00022679"/>
    </source>
</evidence>
<dbReference type="AlphaFoldDB" id="A0A537IXQ5"/>
<organism evidence="2 3">
    <name type="scientific">Candidatus Segetimicrobium genomatis</name>
    <dbReference type="NCBI Taxonomy" id="2569760"/>
    <lineage>
        <taxon>Bacteria</taxon>
        <taxon>Bacillati</taxon>
        <taxon>Candidatus Sysuimicrobiota</taxon>
        <taxon>Candidatus Sysuimicrobiia</taxon>
        <taxon>Candidatus Sysuimicrobiales</taxon>
        <taxon>Candidatus Segetimicrobiaceae</taxon>
        <taxon>Candidatus Segetimicrobium</taxon>
    </lineage>
</organism>
<gene>
    <name evidence="2" type="ORF">E6H05_04740</name>
</gene>
<dbReference type="Gene3D" id="3.30.1540.10">
    <property type="entry name" value="formyl-coa transferase, domain 3"/>
    <property type="match status" value="1"/>
</dbReference>
<dbReference type="InterPro" id="IPR023606">
    <property type="entry name" value="CoA-Trfase_III_dom_1_sf"/>
</dbReference>